<comment type="caution">
    <text evidence="1">The sequence shown here is derived from an EMBL/GenBank/DDBJ whole genome shotgun (WGS) entry which is preliminary data.</text>
</comment>
<name>A0A6V7VS72_MELEN</name>
<dbReference type="Proteomes" id="UP000580250">
    <property type="component" value="Unassembled WGS sequence"/>
</dbReference>
<evidence type="ECO:0000313" key="2">
    <source>
        <dbReference type="Proteomes" id="UP000580250"/>
    </source>
</evidence>
<dbReference type="AlphaFoldDB" id="A0A6V7VS72"/>
<dbReference type="SUPFAM" id="SSF49854">
    <property type="entry name" value="Spermadhesin, CUB domain"/>
    <property type="match status" value="1"/>
</dbReference>
<accession>A0A6V7VS72</accession>
<dbReference type="InterPro" id="IPR035914">
    <property type="entry name" value="Sperma_CUB_dom_sf"/>
</dbReference>
<reference evidence="1 2" key="1">
    <citation type="submission" date="2020-08" db="EMBL/GenBank/DDBJ databases">
        <authorList>
            <person name="Koutsovoulos G."/>
            <person name="Danchin GJ E."/>
        </authorList>
    </citation>
    <scope>NUCLEOTIDE SEQUENCE [LARGE SCALE GENOMIC DNA]</scope>
</reference>
<sequence>MTAIFICNILLMNGTFSPPLAIPDNNGYYKTQIKCHWIINNKKNGIVFIKLLLNQLILNDWLLIKLIGNNQQIIYKNLTSNYTNYSFGFLSTFSEIHFIFNSNNNLIGGKGFKINFERNCLNQQINFGNYGYLEIPEENNLIKSSSINCSWQINIPCKKENNLCPFNIFVDSLAATEDDEILFKTNDGNTIAINKSTNLKLPFLFRSNYSSTQIQIHSTSPKFNLKINYSIDCLLPKNQKIPKNQQKLFPYRNLFKYICNKNRGTLICSENGKWKYFDGNEENKIFNGCLLKEEEGEFNKNNNISCIVPVVHNGFIVELNRSKGFLRFGCQFGYKPMENKNNNLIISYCLPNGNWECKGKYLYLYIPKCKGKYL</sequence>
<protein>
    <submittedName>
        <fullName evidence="1">Uncharacterized protein</fullName>
    </submittedName>
</protein>
<proteinExistence type="predicted"/>
<evidence type="ECO:0000313" key="1">
    <source>
        <dbReference type="EMBL" id="CAD2177258.1"/>
    </source>
</evidence>
<dbReference type="OrthoDB" id="2019384at2759"/>
<dbReference type="EMBL" id="CAJEWN010000294">
    <property type="protein sequence ID" value="CAD2177258.1"/>
    <property type="molecule type" value="Genomic_DNA"/>
</dbReference>
<organism evidence="1 2">
    <name type="scientific">Meloidogyne enterolobii</name>
    <name type="common">Root-knot nematode worm</name>
    <name type="synonym">Meloidogyne mayaguensis</name>
    <dbReference type="NCBI Taxonomy" id="390850"/>
    <lineage>
        <taxon>Eukaryota</taxon>
        <taxon>Metazoa</taxon>
        <taxon>Ecdysozoa</taxon>
        <taxon>Nematoda</taxon>
        <taxon>Chromadorea</taxon>
        <taxon>Rhabditida</taxon>
        <taxon>Tylenchina</taxon>
        <taxon>Tylenchomorpha</taxon>
        <taxon>Tylenchoidea</taxon>
        <taxon>Meloidogynidae</taxon>
        <taxon>Meloidogyninae</taxon>
        <taxon>Meloidogyne</taxon>
    </lineage>
</organism>
<gene>
    <name evidence="1" type="ORF">MENT_LOCUS29128</name>
</gene>